<comment type="similarity">
    <text evidence="1">Belongs to the LysR transcriptional regulatory family.</text>
</comment>
<keyword evidence="7" id="KW-1185">Reference proteome</keyword>
<dbReference type="RefSeq" id="WP_088710726.1">
    <property type="nucleotide sequence ID" value="NZ_LSTO01000022.1"/>
</dbReference>
<sequence length="318" mass="35587">MNEIRAITIFVQVARLGSFNQVALDQGMTVQAVSKTIRQLESHLGIRLFHRTTRNNTLTEDGQRFLEAVVPQLEGLQRVLAGTRQEVGEEQGLIRITAAHPVGRKVLLPILSEFHALYPGIEVELILEEKFSDLVAQRIDVGFRAGPSPETQVITRRLFPIQDIPCASPAYLRQAGMPKSIDALTGHRCTGYRSPSTGKLLPWEFKINGQIEYRNISPVFSTNDPEAEMEAVIAGFGIGLIDSVNAVPRIRSGHLVPLFSDNVSDRRGLHLYYLQRENMPRRVRLFIDFSVARLLDSHAHCMSTTELKEYEAAFTGCP</sequence>
<evidence type="ECO:0000256" key="1">
    <source>
        <dbReference type="ARBA" id="ARBA00009437"/>
    </source>
</evidence>
<dbReference type="GO" id="GO:0043565">
    <property type="term" value="F:sequence-specific DNA binding"/>
    <property type="evidence" value="ECO:0007669"/>
    <property type="project" value="TreeGrafter"/>
</dbReference>
<dbReference type="InterPro" id="IPR036390">
    <property type="entry name" value="WH_DNA-bd_sf"/>
</dbReference>
<dbReference type="EMBL" id="LSTO01000022">
    <property type="protein sequence ID" value="OWW18125.1"/>
    <property type="molecule type" value="Genomic_DNA"/>
</dbReference>
<dbReference type="InterPro" id="IPR058163">
    <property type="entry name" value="LysR-type_TF_proteobact-type"/>
</dbReference>
<dbReference type="PROSITE" id="PS50931">
    <property type="entry name" value="HTH_LYSR"/>
    <property type="match status" value="1"/>
</dbReference>
<dbReference type="InterPro" id="IPR000847">
    <property type="entry name" value="LysR_HTH_N"/>
</dbReference>
<gene>
    <name evidence="6" type="ORF">AYR66_02810</name>
</gene>
<keyword evidence="3" id="KW-0238">DNA-binding</keyword>
<dbReference type="PANTHER" id="PTHR30537:SF5">
    <property type="entry name" value="HTH-TYPE TRANSCRIPTIONAL ACTIVATOR TTDR-RELATED"/>
    <property type="match status" value="1"/>
</dbReference>
<evidence type="ECO:0000256" key="2">
    <source>
        <dbReference type="ARBA" id="ARBA00023015"/>
    </source>
</evidence>
<dbReference type="InterPro" id="IPR005119">
    <property type="entry name" value="LysR_subst-bd"/>
</dbReference>
<dbReference type="PANTHER" id="PTHR30537">
    <property type="entry name" value="HTH-TYPE TRANSCRIPTIONAL REGULATOR"/>
    <property type="match status" value="1"/>
</dbReference>
<dbReference type="InterPro" id="IPR036388">
    <property type="entry name" value="WH-like_DNA-bd_sf"/>
</dbReference>
<reference evidence="6 7" key="1">
    <citation type="submission" date="2016-02" db="EMBL/GenBank/DDBJ databases">
        <authorList>
            <person name="Wen L."/>
            <person name="He K."/>
            <person name="Yang H."/>
        </authorList>
    </citation>
    <scope>NUCLEOTIDE SEQUENCE [LARGE SCALE GENOMIC DNA]</scope>
    <source>
        <strain evidence="6 7">TSA40</strain>
    </source>
</reference>
<dbReference type="Gene3D" id="1.10.10.10">
    <property type="entry name" value="Winged helix-like DNA-binding domain superfamily/Winged helix DNA-binding domain"/>
    <property type="match status" value="1"/>
</dbReference>
<dbReference type="SUPFAM" id="SSF53850">
    <property type="entry name" value="Periplasmic binding protein-like II"/>
    <property type="match status" value="1"/>
</dbReference>
<keyword evidence="2" id="KW-0805">Transcription regulation</keyword>
<evidence type="ECO:0000256" key="4">
    <source>
        <dbReference type="ARBA" id="ARBA00023163"/>
    </source>
</evidence>
<dbReference type="CDD" id="cd08422">
    <property type="entry name" value="PBP2_CrgA_like"/>
    <property type="match status" value="1"/>
</dbReference>
<dbReference type="GO" id="GO:0006351">
    <property type="term" value="P:DNA-templated transcription"/>
    <property type="evidence" value="ECO:0007669"/>
    <property type="project" value="TreeGrafter"/>
</dbReference>
<accession>A0A254T689</accession>
<evidence type="ECO:0000256" key="3">
    <source>
        <dbReference type="ARBA" id="ARBA00023125"/>
    </source>
</evidence>
<proteinExistence type="inferred from homology"/>
<dbReference type="Gene3D" id="3.40.190.290">
    <property type="match status" value="1"/>
</dbReference>
<evidence type="ECO:0000313" key="7">
    <source>
        <dbReference type="Proteomes" id="UP000197535"/>
    </source>
</evidence>
<name>A0A254T689_9BURK</name>
<dbReference type="OrthoDB" id="8538345at2"/>
<organism evidence="6 7">
    <name type="scientific">Noviherbaspirillum denitrificans</name>
    <dbReference type="NCBI Taxonomy" id="1968433"/>
    <lineage>
        <taxon>Bacteria</taxon>
        <taxon>Pseudomonadati</taxon>
        <taxon>Pseudomonadota</taxon>
        <taxon>Betaproteobacteria</taxon>
        <taxon>Burkholderiales</taxon>
        <taxon>Oxalobacteraceae</taxon>
        <taxon>Noviherbaspirillum</taxon>
    </lineage>
</organism>
<dbReference type="SUPFAM" id="SSF46785">
    <property type="entry name" value="Winged helix' DNA-binding domain"/>
    <property type="match status" value="1"/>
</dbReference>
<comment type="caution">
    <text evidence="6">The sequence shown here is derived from an EMBL/GenBank/DDBJ whole genome shotgun (WGS) entry which is preliminary data.</text>
</comment>
<protein>
    <submittedName>
        <fullName evidence="6">LysR family transcriptional regulator</fullName>
    </submittedName>
</protein>
<feature type="domain" description="HTH lysR-type" evidence="5">
    <location>
        <begin position="1"/>
        <end position="59"/>
    </location>
</feature>
<dbReference type="GO" id="GO:0003700">
    <property type="term" value="F:DNA-binding transcription factor activity"/>
    <property type="evidence" value="ECO:0007669"/>
    <property type="project" value="InterPro"/>
</dbReference>
<dbReference type="Pfam" id="PF00126">
    <property type="entry name" value="HTH_1"/>
    <property type="match status" value="1"/>
</dbReference>
<evidence type="ECO:0000313" key="6">
    <source>
        <dbReference type="EMBL" id="OWW18125.1"/>
    </source>
</evidence>
<keyword evidence="4" id="KW-0804">Transcription</keyword>
<dbReference type="AlphaFoldDB" id="A0A254T689"/>
<dbReference type="Proteomes" id="UP000197535">
    <property type="component" value="Unassembled WGS sequence"/>
</dbReference>
<dbReference type="Pfam" id="PF03466">
    <property type="entry name" value="LysR_substrate"/>
    <property type="match status" value="1"/>
</dbReference>
<evidence type="ECO:0000259" key="5">
    <source>
        <dbReference type="PROSITE" id="PS50931"/>
    </source>
</evidence>